<feature type="compositionally biased region" description="Acidic residues" evidence="1">
    <location>
        <begin position="176"/>
        <end position="190"/>
    </location>
</feature>
<evidence type="ECO:0000313" key="4">
    <source>
        <dbReference type="Proteomes" id="UP000756921"/>
    </source>
</evidence>
<dbReference type="Pfam" id="PF25438">
    <property type="entry name" value="DUF7896"/>
    <property type="match status" value="1"/>
</dbReference>
<evidence type="ECO:0000256" key="1">
    <source>
        <dbReference type="SAM" id="MobiDB-lite"/>
    </source>
</evidence>
<reference evidence="3" key="1">
    <citation type="journal article" date="2020" name="Mol. Plant Microbe Interact.">
        <title>Genome Sequence of the Biocontrol Agent Coniothyrium minitans strain Conio (IMI 134523).</title>
        <authorList>
            <person name="Patel D."/>
            <person name="Shittu T.A."/>
            <person name="Baroncelli R."/>
            <person name="Muthumeenakshi S."/>
            <person name="Osborne T.H."/>
            <person name="Janganan T.K."/>
            <person name="Sreenivasaprasad S."/>
        </authorList>
    </citation>
    <scope>NUCLEOTIDE SEQUENCE</scope>
    <source>
        <strain evidence="3">Conio</strain>
    </source>
</reference>
<feature type="compositionally biased region" description="Basic and acidic residues" evidence="1">
    <location>
        <begin position="143"/>
        <end position="158"/>
    </location>
</feature>
<feature type="region of interest" description="Disordered" evidence="1">
    <location>
        <begin position="137"/>
        <end position="233"/>
    </location>
</feature>
<organism evidence="3 4">
    <name type="scientific">Paraphaeosphaeria minitans</name>
    <dbReference type="NCBI Taxonomy" id="565426"/>
    <lineage>
        <taxon>Eukaryota</taxon>
        <taxon>Fungi</taxon>
        <taxon>Dikarya</taxon>
        <taxon>Ascomycota</taxon>
        <taxon>Pezizomycotina</taxon>
        <taxon>Dothideomycetes</taxon>
        <taxon>Pleosporomycetidae</taxon>
        <taxon>Pleosporales</taxon>
        <taxon>Massarineae</taxon>
        <taxon>Didymosphaeriaceae</taxon>
        <taxon>Paraphaeosphaeria</taxon>
    </lineage>
</organism>
<dbReference type="OrthoDB" id="5377599at2759"/>
<feature type="domain" description="DUF7896" evidence="2">
    <location>
        <begin position="93"/>
        <end position="174"/>
    </location>
</feature>
<accession>A0A9P6GIX1</accession>
<dbReference type="Proteomes" id="UP000756921">
    <property type="component" value="Unassembled WGS sequence"/>
</dbReference>
<keyword evidence="4" id="KW-1185">Reference proteome</keyword>
<feature type="region of interest" description="Disordered" evidence="1">
    <location>
        <begin position="1"/>
        <end position="33"/>
    </location>
</feature>
<feature type="compositionally biased region" description="Polar residues" evidence="1">
    <location>
        <begin position="15"/>
        <end position="24"/>
    </location>
</feature>
<dbReference type="PANTHER" id="PTHR42031:SF1">
    <property type="entry name" value="KEY LIME PATHOGENICITY PROTEIN"/>
    <property type="match status" value="1"/>
</dbReference>
<name>A0A9P6GIX1_9PLEO</name>
<dbReference type="AlphaFoldDB" id="A0A9P6GIX1"/>
<feature type="compositionally biased region" description="Low complexity" evidence="1">
    <location>
        <begin position="210"/>
        <end position="220"/>
    </location>
</feature>
<feature type="compositionally biased region" description="Polar residues" evidence="1">
    <location>
        <begin position="192"/>
        <end position="202"/>
    </location>
</feature>
<protein>
    <recommendedName>
        <fullName evidence="2">DUF7896 domain-containing protein</fullName>
    </recommendedName>
</protein>
<evidence type="ECO:0000259" key="2">
    <source>
        <dbReference type="Pfam" id="PF25438"/>
    </source>
</evidence>
<sequence>MPPVRRKGKMKEDGPTSTSGTQTADPGAPPKESIVTAPIVDSATTSPTFVNQGKNPPRRVLRLKCTKCNEYPEGFRSEHELRRHTNRVHRKMRKVWIAIDASSDKSFLANCKACQTGKRYNECYNAASHLRRMHFHPHKRGERKMSAVEARRGGKPGDLDPPMDVLKASWLREVEEVGGETEDSPEEGEPMDTSSTQLQPATAQGDGRAPTTPTTPSTRTMAIDSIVDKVDAS</sequence>
<dbReference type="InterPro" id="IPR057218">
    <property type="entry name" value="DUF7896"/>
</dbReference>
<comment type="caution">
    <text evidence="3">The sequence shown here is derived from an EMBL/GenBank/DDBJ whole genome shotgun (WGS) entry which is preliminary data.</text>
</comment>
<proteinExistence type="predicted"/>
<dbReference type="EMBL" id="WJXW01000006">
    <property type="protein sequence ID" value="KAF9735245.1"/>
    <property type="molecule type" value="Genomic_DNA"/>
</dbReference>
<gene>
    <name evidence="3" type="ORF">PMIN01_06650</name>
</gene>
<evidence type="ECO:0000313" key="3">
    <source>
        <dbReference type="EMBL" id="KAF9735245.1"/>
    </source>
</evidence>
<dbReference type="PANTHER" id="PTHR42031">
    <property type="entry name" value="KEY LIME PATHOGENICITY PROTEIN"/>
    <property type="match status" value="1"/>
</dbReference>